<feature type="transmembrane region" description="Helical" evidence="2">
    <location>
        <begin position="105"/>
        <end position="127"/>
    </location>
</feature>
<feature type="region of interest" description="Disordered" evidence="1">
    <location>
        <begin position="1"/>
        <end position="35"/>
    </location>
</feature>
<feature type="transmembrane region" description="Helical" evidence="2">
    <location>
        <begin position="196"/>
        <end position="216"/>
    </location>
</feature>
<protein>
    <submittedName>
        <fullName evidence="3">Uncharacterized protein</fullName>
    </submittedName>
</protein>
<feature type="transmembrane region" description="Helical" evidence="2">
    <location>
        <begin position="435"/>
        <end position="458"/>
    </location>
</feature>
<sequence>MSYNDYAPQDARPPQLPDDTARPDLTPVERSPEDTVLGMDSAKIVDTVPPDQPPPYSIRPRFRTLLLTFLVHHNPFYLISALCMIAGCYVLNIGLELRTGEVHRILVLIGTLTVYELLLVALGLFLIRGRGILRDGRTLLLLQIVFLVDLTFLNAETVTVDLRMGLVVNGVLLLLALLKVGAVMKWLTPVFPWRSFLMAGLMLTALFALPCVLKMVEFDGRVAGRDLHAIWWCVGLLPVACEMIRHTLRRDGETIAAAAGGTSPAPRLQPMRPRLSNVYISMGFASVIAHLGMMHWVYQGRFYAADLTPVLLGLAVAAAYGSPTRVVPAGDLRFARQWLPIAAILCALAGPRPLHLAIGLDGRFEPTSLHLAIAGAMAVYFYAYFWKWVRVVGVVSAATALLLLFGPTIRQIQAACVATWEQCLAIGWQIMPKTLLQWGVTAVGAAFAFLGIGALLSLSQPRQSPPQLPPESNGA</sequence>
<dbReference type="EMBL" id="CP063458">
    <property type="protein sequence ID" value="QOV87667.1"/>
    <property type="molecule type" value="Genomic_DNA"/>
</dbReference>
<name>A0A7M2WQ65_9BACT</name>
<dbReference type="RefSeq" id="WP_206290577.1">
    <property type="nucleotide sequence ID" value="NZ_CP063458.1"/>
</dbReference>
<feature type="transmembrane region" description="Helical" evidence="2">
    <location>
        <begin position="367"/>
        <end position="384"/>
    </location>
</feature>
<evidence type="ECO:0000313" key="3">
    <source>
        <dbReference type="EMBL" id="QOV87667.1"/>
    </source>
</evidence>
<dbReference type="Proteomes" id="UP000593765">
    <property type="component" value="Chromosome"/>
</dbReference>
<gene>
    <name evidence="3" type="ORF">IPV69_15385</name>
</gene>
<feature type="transmembrane region" description="Helical" evidence="2">
    <location>
        <begin position="391"/>
        <end position="409"/>
    </location>
</feature>
<keyword evidence="2" id="KW-1133">Transmembrane helix</keyword>
<proteinExistence type="predicted"/>
<organism evidence="3 4">
    <name type="scientific">Humisphaera borealis</name>
    <dbReference type="NCBI Taxonomy" id="2807512"/>
    <lineage>
        <taxon>Bacteria</taxon>
        <taxon>Pseudomonadati</taxon>
        <taxon>Planctomycetota</taxon>
        <taxon>Phycisphaerae</taxon>
        <taxon>Tepidisphaerales</taxon>
        <taxon>Tepidisphaeraceae</taxon>
        <taxon>Humisphaera</taxon>
    </lineage>
</organism>
<evidence type="ECO:0000256" key="1">
    <source>
        <dbReference type="SAM" id="MobiDB-lite"/>
    </source>
</evidence>
<reference evidence="3 4" key="1">
    <citation type="submission" date="2020-10" db="EMBL/GenBank/DDBJ databases">
        <title>Wide distribution of Phycisphaera-like planctomycetes from WD2101 soil group in peatlands and genome analysis of the first cultivated representative.</title>
        <authorList>
            <person name="Dedysh S.N."/>
            <person name="Beletsky A.V."/>
            <person name="Ivanova A."/>
            <person name="Kulichevskaya I.S."/>
            <person name="Suzina N.E."/>
            <person name="Philippov D.A."/>
            <person name="Rakitin A.L."/>
            <person name="Mardanov A.V."/>
            <person name="Ravin N.V."/>
        </authorList>
    </citation>
    <scope>NUCLEOTIDE SEQUENCE [LARGE SCALE GENOMIC DNA]</scope>
    <source>
        <strain evidence="3 4">M1803</strain>
    </source>
</reference>
<feature type="transmembrane region" description="Helical" evidence="2">
    <location>
        <begin position="302"/>
        <end position="322"/>
    </location>
</feature>
<feature type="transmembrane region" description="Helical" evidence="2">
    <location>
        <begin position="277"/>
        <end position="296"/>
    </location>
</feature>
<dbReference type="AlphaFoldDB" id="A0A7M2WQ65"/>
<feature type="transmembrane region" description="Helical" evidence="2">
    <location>
        <begin position="164"/>
        <end position="184"/>
    </location>
</feature>
<feature type="transmembrane region" description="Helical" evidence="2">
    <location>
        <begin position="65"/>
        <end position="93"/>
    </location>
</feature>
<dbReference type="KEGG" id="hbs:IPV69_15385"/>
<evidence type="ECO:0000313" key="4">
    <source>
        <dbReference type="Proteomes" id="UP000593765"/>
    </source>
</evidence>
<feature type="transmembrane region" description="Helical" evidence="2">
    <location>
        <begin position="334"/>
        <end position="355"/>
    </location>
</feature>
<evidence type="ECO:0000256" key="2">
    <source>
        <dbReference type="SAM" id="Phobius"/>
    </source>
</evidence>
<keyword evidence="4" id="KW-1185">Reference proteome</keyword>
<keyword evidence="2" id="KW-0812">Transmembrane</keyword>
<keyword evidence="2" id="KW-0472">Membrane</keyword>
<accession>A0A7M2WQ65</accession>